<dbReference type="PANTHER" id="PTHR47506">
    <property type="entry name" value="TRANSCRIPTIONAL REGULATORY PROTEIN"/>
    <property type="match status" value="1"/>
</dbReference>
<keyword evidence="1" id="KW-0805">Transcription regulation</keyword>
<gene>
    <name evidence="6" type="ordered locus">XNC1_2294</name>
</gene>
<dbReference type="EMBL" id="FN667742">
    <property type="protein sequence ID" value="CBJ90353.1"/>
    <property type="molecule type" value="Genomic_DNA"/>
</dbReference>
<dbReference type="AlphaFoldDB" id="D3VFN9"/>
<dbReference type="GO" id="GO:0003677">
    <property type="term" value="F:DNA binding"/>
    <property type="evidence" value="ECO:0007669"/>
    <property type="project" value="UniProtKB-UniRule"/>
</dbReference>
<dbReference type="PANTHER" id="PTHR47506:SF3">
    <property type="entry name" value="HTH-TYPE TRANSCRIPTIONAL REGULATOR LMRA"/>
    <property type="match status" value="1"/>
</dbReference>
<feature type="DNA-binding region" description="H-T-H motif" evidence="4">
    <location>
        <begin position="46"/>
        <end position="65"/>
    </location>
</feature>
<dbReference type="SUPFAM" id="SSF48498">
    <property type="entry name" value="Tetracyclin repressor-like, C-terminal domain"/>
    <property type="match status" value="1"/>
</dbReference>
<evidence type="ECO:0000259" key="5">
    <source>
        <dbReference type="PROSITE" id="PS50977"/>
    </source>
</evidence>
<dbReference type="STRING" id="406817.XNC1_2294"/>
<dbReference type="Pfam" id="PF00440">
    <property type="entry name" value="TetR_N"/>
    <property type="match status" value="1"/>
</dbReference>
<keyword evidence="3" id="KW-0804">Transcription</keyword>
<dbReference type="PROSITE" id="PS50977">
    <property type="entry name" value="HTH_TETR_2"/>
    <property type="match status" value="1"/>
</dbReference>
<name>D3VFN9_XENNA</name>
<evidence type="ECO:0000256" key="2">
    <source>
        <dbReference type="ARBA" id="ARBA00023125"/>
    </source>
</evidence>
<dbReference type="HOGENOM" id="CLU_069356_23_2_6"/>
<dbReference type="Gene3D" id="1.10.357.10">
    <property type="entry name" value="Tetracycline Repressor, domain 2"/>
    <property type="match status" value="1"/>
</dbReference>
<dbReference type="InterPro" id="IPR009057">
    <property type="entry name" value="Homeodomain-like_sf"/>
</dbReference>
<dbReference type="Proteomes" id="UP000008075">
    <property type="component" value="Chromosome"/>
</dbReference>
<dbReference type="KEGG" id="xne:XNC1_2294"/>
<dbReference type="SUPFAM" id="SSF46689">
    <property type="entry name" value="Homeodomain-like"/>
    <property type="match status" value="1"/>
</dbReference>
<dbReference type="InterPro" id="IPR001647">
    <property type="entry name" value="HTH_TetR"/>
</dbReference>
<evidence type="ECO:0000256" key="1">
    <source>
        <dbReference type="ARBA" id="ARBA00023015"/>
    </source>
</evidence>
<organism evidence="6 7">
    <name type="scientific">Xenorhabdus nematophila (strain ATCC 19061 / DSM 3370 / CCUG 14189 / LMG 1036 / NCIMB 9965 / AN6)</name>
    <dbReference type="NCBI Taxonomy" id="406817"/>
    <lineage>
        <taxon>Bacteria</taxon>
        <taxon>Pseudomonadati</taxon>
        <taxon>Pseudomonadota</taxon>
        <taxon>Gammaproteobacteria</taxon>
        <taxon>Enterobacterales</taxon>
        <taxon>Morganellaceae</taxon>
        <taxon>Xenorhabdus</taxon>
    </lineage>
</organism>
<keyword evidence="2 4" id="KW-0238">DNA-binding</keyword>
<sequence length="208" mass="23874">MDNLLDQVERSFYYHRMNTKNAYEIRNILLEVTESLIYQYGIHSTGMEQIVKETGISRKTIYRYFTNKDDLCAQALLSRDERWMKWFTDSSLKGENPEACLLEMFHTLKSWFMSGEFRGCAFINTAGEISDPAHPIRIIAKEHKQKIFSFITQLTEKLGVSEPLELARQLLVLIDGAITVAMVMNTPSSADDAKEAAKLLISHSFITH</sequence>
<evidence type="ECO:0000313" key="6">
    <source>
        <dbReference type="EMBL" id="CBJ90353.1"/>
    </source>
</evidence>
<reference evidence="6 7" key="1">
    <citation type="journal article" date="2011" name="PLoS ONE">
        <title>The entomopathogenic bacterial endosymbionts xenorhabdus and photorhabdus: convergent lifestyles from divergent genomes.</title>
        <authorList>
            <person name="Chaston J.M."/>
            <person name="Suen G."/>
            <person name="Tucker S.L."/>
            <person name="Andersen A.W."/>
            <person name="Bhasin A."/>
            <person name="Bode E."/>
            <person name="Bode H.B."/>
            <person name="Brachmann A.O."/>
            <person name="Cowles C.E."/>
            <person name="Cowles K.N."/>
            <person name="Darby C."/>
            <person name="de Leon L."/>
            <person name="Drace K."/>
            <person name="Du Z."/>
            <person name="Givaudan A."/>
            <person name="Herbert Tran E.E."/>
            <person name="Jewell K.A."/>
            <person name="Knack J.J."/>
            <person name="Krasomil-Osterfeld K.C."/>
            <person name="Kukor R."/>
            <person name="Lanois A."/>
            <person name="Latreille P."/>
            <person name="Leimgruber N.K."/>
            <person name="Lipke C.M."/>
            <person name="Liu R."/>
            <person name="Lu X."/>
            <person name="Martens E.C."/>
            <person name="Marri P.R."/>
            <person name="Medigue C."/>
            <person name="Menard M.L."/>
            <person name="Miller N.M."/>
            <person name="Morales-Soto N."/>
            <person name="Norton S."/>
            <person name="Ogier J.C."/>
            <person name="Orchard S.S."/>
            <person name="Park D."/>
            <person name="Park Y."/>
            <person name="Qurollo B.A."/>
            <person name="Sugar D.R."/>
            <person name="Richards G.R."/>
            <person name="Rouy Z."/>
            <person name="Slominski B."/>
            <person name="Slominski K."/>
            <person name="Snyder H."/>
            <person name="Tjaden B.C."/>
            <person name="van der Hoeven R."/>
            <person name="Welch R.D."/>
            <person name="Wheeler C."/>
            <person name="Xiang B."/>
            <person name="Barbazuk B."/>
            <person name="Gaudriault S."/>
            <person name="Goodner B."/>
            <person name="Slater S.C."/>
            <person name="Forst S."/>
            <person name="Goldman B.S."/>
            <person name="Goodrich-Blair H."/>
        </authorList>
    </citation>
    <scope>NUCLEOTIDE SEQUENCE [LARGE SCALE GENOMIC DNA]</scope>
    <source>
        <strain evidence="7">ATCC 19061 / DSM 3370 / CCUG 14189 / LMG 1036 / NCIMB 9965 / AN6</strain>
    </source>
</reference>
<evidence type="ECO:0000313" key="7">
    <source>
        <dbReference type="Proteomes" id="UP000008075"/>
    </source>
</evidence>
<protein>
    <submittedName>
        <fullName evidence="6">Transcriptional regulator, TetR family</fullName>
    </submittedName>
</protein>
<dbReference type="InterPro" id="IPR036271">
    <property type="entry name" value="Tet_transcr_reg_TetR-rel_C_sf"/>
</dbReference>
<proteinExistence type="predicted"/>
<evidence type="ECO:0000256" key="3">
    <source>
        <dbReference type="ARBA" id="ARBA00023163"/>
    </source>
</evidence>
<dbReference type="eggNOG" id="COG1309">
    <property type="taxonomic scope" value="Bacteria"/>
</dbReference>
<evidence type="ECO:0000256" key="4">
    <source>
        <dbReference type="PROSITE-ProRule" id="PRU00335"/>
    </source>
</evidence>
<dbReference type="PRINTS" id="PR00455">
    <property type="entry name" value="HTHTETR"/>
</dbReference>
<keyword evidence="7" id="KW-1185">Reference proteome</keyword>
<feature type="domain" description="HTH tetR-type" evidence="5">
    <location>
        <begin position="23"/>
        <end position="83"/>
    </location>
</feature>
<accession>D3VFN9</accession>